<proteinExistence type="predicted"/>
<evidence type="ECO:0000256" key="1">
    <source>
        <dbReference type="SAM" id="MobiDB-lite"/>
    </source>
</evidence>
<feature type="compositionally biased region" description="Polar residues" evidence="1">
    <location>
        <begin position="141"/>
        <end position="161"/>
    </location>
</feature>
<feature type="region of interest" description="Disordered" evidence="1">
    <location>
        <begin position="127"/>
        <end position="182"/>
    </location>
</feature>
<feature type="region of interest" description="Disordered" evidence="1">
    <location>
        <begin position="323"/>
        <end position="343"/>
    </location>
</feature>
<comment type="caution">
    <text evidence="2">The sequence shown here is derived from an EMBL/GenBank/DDBJ whole genome shotgun (WGS) entry which is preliminary data.</text>
</comment>
<organism evidence="2 3">
    <name type="scientific">Fusarium oxysporum f. sp. radicis-cucumerinum</name>
    <dbReference type="NCBI Taxonomy" id="327505"/>
    <lineage>
        <taxon>Eukaryota</taxon>
        <taxon>Fungi</taxon>
        <taxon>Dikarya</taxon>
        <taxon>Ascomycota</taxon>
        <taxon>Pezizomycotina</taxon>
        <taxon>Sordariomycetes</taxon>
        <taxon>Hypocreomycetidae</taxon>
        <taxon>Hypocreales</taxon>
        <taxon>Nectriaceae</taxon>
        <taxon>Fusarium</taxon>
        <taxon>Fusarium oxysporum species complex</taxon>
    </lineage>
</organism>
<accession>A0A2H3G007</accession>
<sequence>MPINGRDDGFICLYCQGQFLEDTVYRLHILSCLAVQDLYGDYENQLLTFEEFVHSDSALSNLSSEFHIASTLQDSFVSEPQQQFHNDQEPPALFATKGATATSIRIHGKYSCLFCLVDPKTFAPPDSLKRQAQPCSHRKQQVLSLSQHPTGSPVSATSNTLGEGPFVFSPQAQASPDSKRRSNLRASLVHRECGTERIEDVINVGLVREADCQEHKSSTDHVDGDVANAGTEHQEQVDEHPDASTNTGCGHAETGDRTALAYETILDIALDRTFKELAPLSNTSLQVQIRLNRICDYYLQRDIEHAQEAESCDTGSYKAKQSDVKETTGAMTKSTISPAEDNDTHSKISKLKTIVPELQEVDLSKIPKDELHYVLDGLSAVKTHG</sequence>
<name>A0A2H3G007_FUSOX</name>
<dbReference type="AlphaFoldDB" id="A0A2H3G007"/>
<dbReference type="STRING" id="327505.A0A2H3G007"/>
<gene>
    <name evidence="2" type="ORF">AU210_016264</name>
</gene>
<reference evidence="2 3" key="1">
    <citation type="journal article" date="2016" name="Environ. Microbiol.">
        <title>Effector profiles distinguish formae speciales of Fusarium oxysporum.</title>
        <authorList>
            <person name="van Dam P."/>
            <person name="Fokkens L."/>
            <person name="Schmidt S.M."/>
            <person name="Linmans J.H."/>
            <person name="Kistler H.C."/>
            <person name="Ma L.J."/>
            <person name="Rep M."/>
        </authorList>
    </citation>
    <scope>NUCLEOTIDE SEQUENCE [LARGE SCALE GENOMIC DNA]</scope>
    <source>
        <strain evidence="2 3">Forc016</strain>
    </source>
</reference>
<dbReference type="EMBL" id="MABQ02000013">
    <property type="protein sequence ID" value="PCD21298.1"/>
    <property type="molecule type" value="Genomic_DNA"/>
</dbReference>
<protein>
    <submittedName>
        <fullName evidence="2">Uncharacterized protein</fullName>
    </submittedName>
</protein>
<evidence type="ECO:0000313" key="3">
    <source>
        <dbReference type="Proteomes" id="UP000219602"/>
    </source>
</evidence>
<evidence type="ECO:0000313" key="2">
    <source>
        <dbReference type="EMBL" id="PCD21298.1"/>
    </source>
</evidence>
<dbReference type="Proteomes" id="UP000219602">
    <property type="component" value="Unassembled WGS sequence"/>
</dbReference>
<reference evidence="2 3" key="2">
    <citation type="journal article" date="2017" name="Sci. Rep.">
        <title>A mobile pathogenicity chromosome in Fusarium oxysporum for infection of multiple cucurbit species.</title>
        <authorList>
            <person name="van Dam P."/>
            <person name="Fokkens L."/>
            <person name="Ayukawa Y."/>
            <person name="van der Gragt M."/>
            <person name="Ter Horst A."/>
            <person name="Brankovics B."/>
            <person name="Houterman P.M."/>
            <person name="Arie T."/>
            <person name="Rep M."/>
        </authorList>
    </citation>
    <scope>NUCLEOTIDE SEQUENCE [LARGE SCALE GENOMIC DNA]</scope>
    <source>
        <strain evidence="2 3">Forc016</strain>
    </source>
</reference>